<accession>A0ACB9F6C6</accession>
<name>A0ACB9F6C6_CICIN</name>
<reference evidence="2" key="1">
    <citation type="journal article" date="2022" name="Mol. Ecol. Resour.">
        <title>The genomes of chicory, endive, great burdock and yacon provide insights into Asteraceae palaeo-polyploidization history and plant inulin production.</title>
        <authorList>
            <person name="Fan W."/>
            <person name="Wang S."/>
            <person name="Wang H."/>
            <person name="Wang A."/>
            <person name="Jiang F."/>
            <person name="Liu H."/>
            <person name="Zhao H."/>
            <person name="Xu D."/>
            <person name="Zhang Y."/>
        </authorList>
    </citation>
    <scope>NUCLEOTIDE SEQUENCE [LARGE SCALE GENOMIC DNA]</scope>
    <source>
        <strain evidence="2">cv. Punajuju</strain>
    </source>
</reference>
<dbReference type="EMBL" id="CM042011">
    <property type="protein sequence ID" value="KAI3766672.1"/>
    <property type="molecule type" value="Genomic_DNA"/>
</dbReference>
<sequence length="212" mass="24283">MDSYCGDIIESKEQEPGICSSDRGRHVIKKDGQLRACPLVVLSLFVMPDDEKNPSSVTVELSLSTIFCKSLSIKSIPSGEKPLHMCRRIEKHRERGFLCNSLQNLGVFLKIEARNPILGFELKILKHQSIKIELTGLYQQQSRRDHGVGRDAWSRQKMGLFPVNILSNSQISRESVIDKNGAVSQTLKRQYRISRESLRWQEWSHLITHWAL</sequence>
<comment type="caution">
    <text evidence="1">The sequence shown here is derived from an EMBL/GenBank/DDBJ whole genome shotgun (WGS) entry which is preliminary data.</text>
</comment>
<evidence type="ECO:0000313" key="2">
    <source>
        <dbReference type="Proteomes" id="UP001055811"/>
    </source>
</evidence>
<dbReference type="Proteomes" id="UP001055811">
    <property type="component" value="Linkage Group LG03"/>
</dbReference>
<reference evidence="1 2" key="2">
    <citation type="journal article" date="2022" name="Mol. Ecol. Resour.">
        <title>The genomes of chicory, endive, great burdock and yacon provide insights into Asteraceae paleo-polyploidization history and plant inulin production.</title>
        <authorList>
            <person name="Fan W."/>
            <person name="Wang S."/>
            <person name="Wang H."/>
            <person name="Wang A."/>
            <person name="Jiang F."/>
            <person name="Liu H."/>
            <person name="Zhao H."/>
            <person name="Xu D."/>
            <person name="Zhang Y."/>
        </authorList>
    </citation>
    <scope>NUCLEOTIDE SEQUENCE [LARGE SCALE GENOMIC DNA]</scope>
    <source>
        <strain evidence="2">cv. Punajuju</strain>
        <tissue evidence="1">Leaves</tissue>
    </source>
</reference>
<keyword evidence="2" id="KW-1185">Reference proteome</keyword>
<gene>
    <name evidence="1" type="ORF">L2E82_16741</name>
</gene>
<evidence type="ECO:0000313" key="1">
    <source>
        <dbReference type="EMBL" id="KAI3766672.1"/>
    </source>
</evidence>
<organism evidence="1 2">
    <name type="scientific">Cichorium intybus</name>
    <name type="common">Chicory</name>
    <dbReference type="NCBI Taxonomy" id="13427"/>
    <lineage>
        <taxon>Eukaryota</taxon>
        <taxon>Viridiplantae</taxon>
        <taxon>Streptophyta</taxon>
        <taxon>Embryophyta</taxon>
        <taxon>Tracheophyta</taxon>
        <taxon>Spermatophyta</taxon>
        <taxon>Magnoliopsida</taxon>
        <taxon>eudicotyledons</taxon>
        <taxon>Gunneridae</taxon>
        <taxon>Pentapetalae</taxon>
        <taxon>asterids</taxon>
        <taxon>campanulids</taxon>
        <taxon>Asterales</taxon>
        <taxon>Asteraceae</taxon>
        <taxon>Cichorioideae</taxon>
        <taxon>Cichorieae</taxon>
        <taxon>Cichoriinae</taxon>
        <taxon>Cichorium</taxon>
    </lineage>
</organism>
<proteinExistence type="predicted"/>
<protein>
    <submittedName>
        <fullName evidence="1">Uncharacterized protein</fullName>
    </submittedName>
</protein>